<dbReference type="KEGG" id="mmas:MYMAC_000338"/>
<dbReference type="OrthoDB" id="3359195at2"/>
<accession>A0A250JNS1</accession>
<keyword evidence="2" id="KW-1185">Reference proteome</keyword>
<protein>
    <recommendedName>
        <fullName evidence="3">Peptidase M10 metallopeptidase domain-containing protein</fullName>
    </recommendedName>
</protein>
<proteinExistence type="predicted"/>
<name>A0A250JNS1_9BACT</name>
<dbReference type="RefSeq" id="WP_095956799.1">
    <property type="nucleotide sequence ID" value="NZ_CP022203.1"/>
</dbReference>
<reference evidence="1 2" key="1">
    <citation type="submission" date="2017-06" db="EMBL/GenBank/DDBJ databases">
        <title>Sequencing and comparative analysis of myxobacterial genomes.</title>
        <authorList>
            <person name="Rupp O."/>
            <person name="Goesmann A."/>
            <person name="Sogaard-Andersen L."/>
        </authorList>
    </citation>
    <scope>NUCLEOTIDE SEQUENCE [LARGE SCALE GENOMIC DNA]</scope>
    <source>
        <strain evidence="1 2">DSM 14697</strain>
    </source>
</reference>
<gene>
    <name evidence="1" type="ORF">MYMAC_000338</name>
</gene>
<dbReference type="AlphaFoldDB" id="A0A250JNS1"/>
<dbReference type="EMBL" id="CP022203">
    <property type="protein sequence ID" value="ATB44766.1"/>
    <property type="molecule type" value="Genomic_DNA"/>
</dbReference>
<evidence type="ECO:0000313" key="1">
    <source>
        <dbReference type="EMBL" id="ATB44766.1"/>
    </source>
</evidence>
<dbReference type="Proteomes" id="UP000217343">
    <property type="component" value="Chromosome"/>
</dbReference>
<sequence>MDEQSLAPRQRFPRWMLAGWMATAAVVGFHHVPTANASHSHTGWNQVHIATIHGNDGPVGGGSGPGSQDEEYCVMSSTSALPAATIAPFIEQTLAKLAFNIIWDGAADWRVDLWRAAKFCNQYTTAERNRIELEFRVAESWASLCGGEQYACVTAVNPVTDSSGRHQHYMYMNAHLKREQMAAMGDRARKFINHETGHLVGLKDPGYYGDCMHSVMHNNLYLSYGCTDPVWHPTSSDFVSVRNIANRAN</sequence>
<organism evidence="1 2">
    <name type="scientific">Corallococcus macrosporus DSM 14697</name>
    <dbReference type="NCBI Taxonomy" id="1189310"/>
    <lineage>
        <taxon>Bacteria</taxon>
        <taxon>Pseudomonadati</taxon>
        <taxon>Myxococcota</taxon>
        <taxon>Myxococcia</taxon>
        <taxon>Myxococcales</taxon>
        <taxon>Cystobacterineae</taxon>
        <taxon>Myxococcaceae</taxon>
        <taxon>Corallococcus</taxon>
    </lineage>
</organism>
<evidence type="ECO:0008006" key="3">
    <source>
        <dbReference type="Google" id="ProtNLM"/>
    </source>
</evidence>
<evidence type="ECO:0000313" key="2">
    <source>
        <dbReference type="Proteomes" id="UP000217343"/>
    </source>
</evidence>